<evidence type="ECO:0000256" key="1">
    <source>
        <dbReference type="SAM" id="MobiDB-lite"/>
    </source>
</evidence>
<dbReference type="EMBL" id="CP003364">
    <property type="protein sequence ID" value="AGA28619.1"/>
    <property type="molecule type" value="Genomic_DNA"/>
</dbReference>
<dbReference type="Proteomes" id="UP000010798">
    <property type="component" value="Chromosome"/>
</dbReference>
<accession>L0DGW2</accession>
<proteinExistence type="predicted"/>
<feature type="region of interest" description="Disordered" evidence="1">
    <location>
        <begin position="530"/>
        <end position="552"/>
    </location>
</feature>
<evidence type="ECO:0000313" key="2">
    <source>
        <dbReference type="EMBL" id="AGA28619.1"/>
    </source>
</evidence>
<gene>
    <name evidence="2" type="ordered locus">Sinac_4430</name>
</gene>
<dbReference type="HOGENOM" id="CLU_493393_0_0_0"/>
<dbReference type="AlphaFoldDB" id="L0DGW2"/>
<name>L0DGW2_SINAD</name>
<dbReference type="RefSeq" id="WP_015247737.1">
    <property type="nucleotide sequence ID" value="NC_019892.1"/>
</dbReference>
<protein>
    <submittedName>
        <fullName evidence="2">Uncharacterized protein</fullName>
    </submittedName>
</protein>
<keyword evidence="3" id="KW-1185">Reference proteome</keyword>
<organism evidence="2 3">
    <name type="scientific">Singulisphaera acidiphila (strain ATCC BAA-1392 / DSM 18658 / VKM B-2454 / MOB10)</name>
    <dbReference type="NCBI Taxonomy" id="886293"/>
    <lineage>
        <taxon>Bacteria</taxon>
        <taxon>Pseudomonadati</taxon>
        <taxon>Planctomycetota</taxon>
        <taxon>Planctomycetia</taxon>
        <taxon>Isosphaerales</taxon>
        <taxon>Isosphaeraceae</taxon>
        <taxon>Singulisphaera</taxon>
    </lineage>
</organism>
<evidence type="ECO:0000313" key="3">
    <source>
        <dbReference type="Proteomes" id="UP000010798"/>
    </source>
</evidence>
<dbReference type="OrthoDB" id="9980966at2"/>
<dbReference type="eggNOG" id="COG4942">
    <property type="taxonomic scope" value="Bacteria"/>
</dbReference>
<sequence>MDSMLRRLIATWIKSQELAPRRDLAAAVRCESLEGRQLLSTTTLLRGHMGMPSAPTTQYGQLSTTRGTMVGQNVRGFGGGAASSSAFTQTGQPGNFRGHSYALAGGVGRGGLSARNSQAVRPSWQNLPNTTATATPNTTAITTPATLTATPDASDTTSAVSTVVATDSTGVPPEALATDATTLPANSADGTMAPVQLARTLPAMGGGSFNAMPSGPMGGWFGGQAGNREPVSFRGALGQPTNVTGAQGGNTSTITKTGPSEAVKQGFEKLQTDLQAIQDKSEVTPKLLAAVRNDFDAIQKAATTDPDQDALKALNATVESLDGQIPTDAQQAQLVADFTAVLKSQGVTDQTLIDTAVADIQAVVAASHVTSDDLATIAADREAITKEMNADAGETTSAIASTDDVVGSLFAGLTGGFDSGAPMAGLFAGDMPGGPVNAFPVAFSSAGGVMMDGGGPITASLGEGGMGGLIKVSHGGAMMDGGGQFTASPGEGGMGGLVNVSHGGVMMGGGSQFGPFSVTSTRAAGASGQAFQFNGSPNGGGPGGQFGGRWGR</sequence>
<feature type="compositionally biased region" description="Gly residues" evidence="1">
    <location>
        <begin position="537"/>
        <end position="552"/>
    </location>
</feature>
<dbReference type="KEGG" id="saci:Sinac_4430"/>
<reference evidence="2 3" key="1">
    <citation type="submission" date="2012-02" db="EMBL/GenBank/DDBJ databases">
        <title>Complete sequence of chromosome of Singulisphaera acidiphila DSM 18658.</title>
        <authorList>
            <consortium name="US DOE Joint Genome Institute (JGI-PGF)"/>
            <person name="Lucas S."/>
            <person name="Copeland A."/>
            <person name="Lapidus A."/>
            <person name="Glavina del Rio T."/>
            <person name="Dalin E."/>
            <person name="Tice H."/>
            <person name="Bruce D."/>
            <person name="Goodwin L."/>
            <person name="Pitluck S."/>
            <person name="Peters L."/>
            <person name="Ovchinnikova G."/>
            <person name="Chertkov O."/>
            <person name="Kyrpides N."/>
            <person name="Mavromatis K."/>
            <person name="Ivanova N."/>
            <person name="Brettin T."/>
            <person name="Detter J.C."/>
            <person name="Han C."/>
            <person name="Larimer F."/>
            <person name="Land M."/>
            <person name="Hauser L."/>
            <person name="Markowitz V."/>
            <person name="Cheng J.-F."/>
            <person name="Hugenholtz P."/>
            <person name="Woyke T."/>
            <person name="Wu D."/>
            <person name="Tindall B."/>
            <person name="Pomrenke H."/>
            <person name="Brambilla E."/>
            <person name="Klenk H.-P."/>
            <person name="Eisen J.A."/>
        </authorList>
    </citation>
    <scope>NUCLEOTIDE SEQUENCE [LARGE SCALE GENOMIC DNA]</scope>
    <source>
        <strain evidence="3">ATCC BAA-1392 / DSM 18658 / VKM B-2454 / MOB10</strain>
    </source>
</reference>